<dbReference type="AlphaFoldDB" id="A0A0C9T8U7"/>
<evidence type="ECO:0000256" key="4">
    <source>
        <dbReference type="ARBA" id="ARBA00022989"/>
    </source>
</evidence>
<dbReference type="EMBL" id="KN832570">
    <property type="protein sequence ID" value="KII84658.1"/>
    <property type="molecule type" value="Genomic_DNA"/>
</dbReference>
<feature type="transmembrane region" description="Helical" evidence="6">
    <location>
        <begin position="61"/>
        <end position="83"/>
    </location>
</feature>
<keyword evidence="5 6" id="KW-0472">Membrane</keyword>
<evidence type="ECO:0000256" key="1">
    <source>
        <dbReference type="ARBA" id="ARBA00004370"/>
    </source>
</evidence>
<organism evidence="7 8">
    <name type="scientific">Plicaturopsis crispa FD-325 SS-3</name>
    <dbReference type="NCBI Taxonomy" id="944288"/>
    <lineage>
        <taxon>Eukaryota</taxon>
        <taxon>Fungi</taxon>
        <taxon>Dikarya</taxon>
        <taxon>Basidiomycota</taxon>
        <taxon>Agaricomycotina</taxon>
        <taxon>Agaricomycetes</taxon>
        <taxon>Agaricomycetidae</taxon>
        <taxon>Amylocorticiales</taxon>
        <taxon>Amylocorticiaceae</taxon>
        <taxon>Plicatura</taxon>
        <taxon>Plicaturopsis crispa</taxon>
    </lineage>
</organism>
<proteinExistence type="inferred from homology"/>
<reference evidence="7 8" key="1">
    <citation type="submission" date="2014-06" db="EMBL/GenBank/DDBJ databases">
        <title>Evolutionary Origins and Diversification of the Mycorrhizal Mutualists.</title>
        <authorList>
            <consortium name="DOE Joint Genome Institute"/>
            <consortium name="Mycorrhizal Genomics Consortium"/>
            <person name="Kohler A."/>
            <person name="Kuo A."/>
            <person name="Nagy L.G."/>
            <person name="Floudas D."/>
            <person name="Copeland A."/>
            <person name="Barry K.W."/>
            <person name="Cichocki N."/>
            <person name="Veneault-Fourrey C."/>
            <person name="LaButti K."/>
            <person name="Lindquist E.A."/>
            <person name="Lipzen A."/>
            <person name="Lundell T."/>
            <person name="Morin E."/>
            <person name="Murat C."/>
            <person name="Riley R."/>
            <person name="Ohm R."/>
            <person name="Sun H."/>
            <person name="Tunlid A."/>
            <person name="Henrissat B."/>
            <person name="Grigoriev I.V."/>
            <person name="Hibbett D.S."/>
            <person name="Martin F."/>
        </authorList>
    </citation>
    <scope>NUCLEOTIDE SEQUENCE [LARGE SCALE GENOMIC DNA]</scope>
    <source>
        <strain evidence="7 8">FD-325 SS-3</strain>
    </source>
</reference>
<evidence type="ECO:0000313" key="8">
    <source>
        <dbReference type="Proteomes" id="UP000053263"/>
    </source>
</evidence>
<gene>
    <name evidence="7" type="ORF">PLICRDRAFT_701809</name>
</gene>
<comment type="subcellular location">
    <subcellularLocation>
        <location evidence="1">Membrane</location>
    </subcellularLocation>
</comment>
<evidence type="ECO:0000256" key="5">
    <source>
        <dbReference type="ARBA" id="ARBA00023136"/>
    </source>
</evidence>
<evidence type="ECO:0000256" key="6">
    <source>
        <dbReference type="SAM" id="Phobius"/>
    </source>
</evidence>
<evidence type="ECO:0000256" key="2">
    <source>
        <dbReference type="ARBA" id="ARBA00009530"/>
    </source>
</evidence>
<name>A0A0C9T8U7_PLICR</name>
<keyword evidence="8" id="KW-1185">Reference proteome</keyword>
<evidence type="ECO:0000313" key="7">
    <source>
        <dbReference type="EMBL" id="KII84658.1"/>
    </source>
</evidence>
<dbReference type="InterPro" id="IPR000612">
    <property type="entry name" value="PMP3"/>
</dbReference>
<dbReference type="Proteomes" id="UP000053263">
    <property type="component" value="Unassembled WGS sequence"/>
</dbReference>
<dbReference type="Pfam" id="PF01679">
    <property type="entry name" value="Pmp3"/>
    <property type="match status" value="1"/>
</dbReference>
<dbReference type="OrthoDB" id="2802411at2759"/>
<feature type="transmembrane region" description="Helical" evidence="6">
    <location>
        <begin position="12"/>
        <end position="33"/>
    </location>
</feature>
<keyword evidence="4 6" id="KW-1133">Transmembrane helix</keyword>
<evidence type="ECO:0000256" key="3">
    <source>
        <dbReference type="ARBA" id="ARBA00022692"/>
    </source>
</evidence>
<sequence>MATKVSSTGDVLLYFLAILLPPVSVFFSTSRAFRCLMNPDRRMLTNDLRARMCSRSVRSDFWINICLTIAGWIPGVIHAWYIISRSEGAM</sequence>
<keyword evidence="3 6" id="KW-0812">Transmembrane</keyword>
<dbReference type="HOGENOM" id="CLU_107649_4_0_1"/>
<protein>
    <submittedName>
        <fullName evidence="7">Uncharacterized protein</fullName>
    </submittedName>
</protein>
<dbReference type="PANTHER" id="PTHR21659:SF112">
    <property type="entry name" value="PROTEIN SNA2-RELATED"/>
    <property type="match status" value="1"/>
</dbReference>
<accession>A0A0C9T8U7</accession>
<comment type="similarity">
    <text evidence="2">Belongs to the UPF0057 (PMP3) family.</text>
</comment>
<dbReference type="GO" id="GO:0016020">
    <property type="term" value="C:membrane"/>
    <property type="evidence" value="ECO:0007669"/>
    <property type="project" value="UniProtKB-SubCell"/>
</dbReference>
<dbReference type="PANTHER" id="PTHR21659">
    <property type="entry name" value="HYDROPHOBIC PROTEIN RCI2 LOW TEMPERATURE AND SALT RESPONSIVE PROTEIN LTI6 -RELATED"/>
    <property type="match status" value="1"/>
</dbReference>